<proteinExistence type="predicted"/>
<evidence type="ECO:0000313" key="1">
    <source>
        <dbReference type="EMBL" id="QCK15328.1"/>
    </source>
</evidence>
<dbReference type="AlphaFoldDB" id="A0A4D7K7K0"/>
<gene>
    <name evidence="1" type="ORF">DCC35_11515</name>
</gene>
<dbReference type="EMBL" id="CP028923">
    <property type="protein sequence ID" value="QCK15328.1"/>
    <property type="molecule type" value="Genomic_DNA"/>
</dbReference>
<dbReference type="InterPro" id="IPR023614">
    <property type="entry name" value="Porin_dom_sf"/>
</dbReference>
<organism evidence="1 2">
    <name type="scientific">Mangrovivirga cuniculi</name>
    <dbReference type="NCBI Taxonomy" id="2715131"/>
    <lineage>
        <taxon>Bacteria</taxon>
        <taxon>Pseudomonadati</taxon>
        <taxon>Bacteroidota</taxon>
        <taxon>Cytophagia</taxon>
        <taxon>Cytophagales</taxon>
        <taxon>Mangrovivirgaceae</taxon>
        <taxon>Mangrovivirga</taxon>
    </lineage>
</organism>
<dbReference type="KEGG" id="fpf:DCC35_11515"/>
<evidence type="ECO:0000313" key="2">
    <source>
        <dbReference type="Proteomes" id="UP000298616"/>
    </source>
</evidence>
<sequence>MRGILILLIFPVLLMAQDHELDTIQEDSWELHSLSDYFSKGKIKGHFRTYFMATNNTKDLSDYYAVGTGLGIGYETAVYKGLQGVISGFIIHNISSSDLTAPDPTTGVLNRYEIGLFDIEHRDNKHDLDRLEELYIKYTNNDHTLIFGKQFLETPVLNAQDSRMRPNLFEGLTYEYINPDKKINWGGGFIYRFSPRSTVDWYSTTETIGLYNSLSEENDKIFPESKGVVYGKIGYMTNKFKIDLWDFYFENLINNSLLTTTFENNHFKFGLQLFYQRSMVNESFEDFYYKADHSSGYLSTMVGYKFNKGIIKAAFSRISNSGQLLIPREYGKEKMYTTMPRERIEGIADANAFYLSTDLKLSESIDLRTSAGYYDLPEPTDSIKNRYGLPSFYHGVIDINYEFHGFLNGMEAHLLLTHKLAKADNIEPRYKINRVNMTNFSFILNYHFNQSKQEDYHGHK</sequence>
<evidence type="ECO:0008006" key="3">
    <source>
        <dbReference type="Google" id="ProtNLM"/>
    </source>
</evidence>
<keyword evidence="2" id="KW-1185">Reference proteome</keyword>
<dbReference type="Gene3D" id="2.40.160.10">
    <property type="entry name" value="Porin"/>
    <property type="match status" value="1"/>
</dbReference>
<reference evidence="1 2" key="1">
    <citation type="submission" date="2018-04" db="EMBL/GenBank/DDBJ databases">
        <title>Complete genome uncultured novel isolate.</title>
        <authorList>
            <person name="Merlino G."/>
        </authorList>
    </citation>
    <scope>NUCLEOTIDE SEQUENCE [LARGE SCALE GENOMIC DNA]</scope>
    <source>
        <strain evidence="2">R1DC9</strain>
    </source>
</reference>
<dbReference type="RefSeq" id="WP_217495816.1">
    <property type="nucleotide sequence ID" value="NZ_CP028923.1"/>
</dbReference>
<accession>A0A4D7K7K0</accession>
<dbReference type="Proteomes" id="UP000298616">
    <property type="component" value="Chromosome"/>
</dbReference>
<name>A0A4D7K7K0_9BACT</name>
<protein>
    <recommendedName>
        <fullName evidence="3">Outer membrane porin, OprD family</fullName>
    </recommendedName>
</protein>